<sequence length="508" mass="61170">MVKEINKNKIYAEYFGSLETESLKIDYLRFNLKSYLHDSEIQNLAVYFRRLGFSSYKKERDKNKERTAIFNDKYSEVTFILYTTYHDGTHLEFAGKSANQLYFYIKSNKFNWNQLEKYGAFLRRIDTCYDRPQKSTDKVTNETFLEATIRHLKTNFPNNNLEYKRNRSGELIKVGHITNDKYYRVYLKGQCLRFEFEHKHRKTLNLYGNFLKTKQFRQLEQHISYEFLKQTQHLFRYSQETEKVEWLAQRLRPFQTIIGLAPAATTINIHYMDQCPMKKLQKQDLIRLFQLLAYLKSLDSYKIANLRSKFRQYQFPVREFLYFANPTTEVNQYQLGKTIDFFNSLEHNLVFKFLADKDYRMLVTIPEASATKVQNQWIAEVWVADEIFNYFEPFLFTDYFKQNKMTVDEFSVLFHIIQRFSVNNLRKDFDILRFYPSKLNGTRKKKIKDLFLRYIKKLQQEGKIQEQVLFPLQSESNPNRLINISDLNAQHLVEPFVIFEVLQVSFVE</sequence>
<organism evidence="1">
    <name type="scientific">Heterosigma akashiwo</name>
    <name type="common">Chromophytic alga</name>
    <name type="synonym">Heterosigma carterae</name>
    <dbReference type="NCBI Taxonomy" id="2829"/>
    <lineage>
        <taxon>Eukaryota</taxon>
        <taxon>Sar</taxon>
        <taxon>Stramenopiles</taxon>
        <taxon>Ochrophyta</taxon>
        <taxon>Raphidophyceae</taxon>
        <taxon>Chattonellales</taxon>
        <taxon>Chattonellaceae</taxon>
        <taxon>Heterosigma</taxon>
    </lineage>
</organism>
<name>A0A224AFI6_HETAK</name>
<dbReference type="AlphaFoldDB" id="A0A224AFI6"/>
<accession>A0A224AFI6</accession>
<keyword evidence="1" id="KW-0150">Chloroplast</keyword>
<keyword evidence="1" id="KW-0934">Plastid</keyword>
<geneLocation type="chloroplast" evidence="1"/>
<dbReference type="EMBL" id="LC269921">
    <property type="protein sequence ID" value="BBA18565.1"/>
    <property type="molecule type" value="Genomic_DNA"/>
</dbReference>
<gene>
    <name evidence="1" type="primary">Heak452_Cp026</name>
</gene>
<evidence type="ECO:0000313" key="1">
    <source>
        <dbReference type="EMBL" id="BBA18565.1"/>
    </source>
</evidence>
<protein>
    <submittedName>
        <fullName evidence="1">Uncharacterized protein</fullName>
    </submittedName>
</protein>
<reference evidence="1" key="1">
    <citation type="submission" date="2017-05" db="EMBL/GenBank/DDBJ databases">
        <title>Chloroplast genome sequences of Heterosigma akashiwo, a bloom-forming raphidophyte.</title>
        <authorList>
            <person name="Ueki S."/>
        </authorList>
    </citation>
    <scope>NUCLEOTIDE SEQUENCE</scope>
    <source>
        <strain evidence="1">CCMP2274</strain>
    </source>
</reference>
<proteinExistence type="predicted"/>